<evidence type="ECO:0000313" key="3">
    <source>
        <dbReference type="Proteomes" id="UP001187415"/>
    </source>
</evidence>
<feature type="region of interest" description="Disordered" evidence="1">
    <location>
        <begin position="60"/>
        <end position="185"/>
    </location>
</feature>
<organism evidence="2 3">
    <name type="scientific">Channa striata</name>
    <name type="common">Snakehead murrel</name>
    <name type="synonym">Ophicephalus striatus</name>
    <dbReference type="NCBI Taxonomy" id="64152"/>
    <lineage>
        <taxon>Eukaryota</taxon>
        <taxon>Metazoa</taxon>
        <taxon>Chordata</taxon>
        <taxon>Craniata</taxon>
        <taxon>Vertebrata</taxon>
        <taxon>Euteleostomi</taxon>
        <taxon>Actinopterygii</taxon>
        <taxon>Neopterygii</taxon>
        <taxon>Teleostei</taxon>
        <taxon>Neoteleostei</taxon>
        <taxon>Acanthomorphata</taxon>
        <taxon>Anabantaria</taxon>
        <taxon>Anabantiformes</taxon>
        <taxon>Channoidei</taxon>
        <taxon>Channidae</taxon>
        <taxon>Channa</taxon>
    </lineage>
</organism>
<dbReference type="EMBL" id="JAUPFM010000199">
    <property type="protein sequence ID" value="KAK2811014.1"/>
    <property type="molecule type" value="Genomic_DNA"/>
</dbReference>
<keyword evidence="3" id="KW-1185">Reference proteome</keyword>
<comment type="caution">
    <text evidence="2">The sequence shown here is derived from an EMBL/GenBank/DDBJ whole genome shotgun (WGS) entry which is preliminary data.</text>
</comment>
<evidence type="ECO:0000313" key="2">
    <source>
        <dbReference type="EMBL" id="KAK2811014.1"/>
    </source>
</evidence>
<proteinExistence type="predicted"/>
<accession>A0AA88IH81</accession>
<dbReference type="AlphaFoldDB" id="A0AA88IH81"/>
<evidence type="ECO:0000256" key="1">
    <source>
        <dbReference type="SAM" id="MobiDB-lite"/>
    </source>
</evidence>
<gene>
    <name evidence="2" type="ORF">Q5P01_000296</name>
</gene>
<protein>
    <submittedName>
        <fullName evidence="2">Uncharacterized protein</fullName>
    </submittedName>
</protein>
<reference evidence="2" key="1">
    <citation type="submission" date="2023-07" db="EMBL/GenBank/DDBJ databases">
        <title>Chromosome-level Genome Assembly of Striped Snakehead (Channa striata).</title>
        <authorList>
            <person name="Liu H."/>
        </authorList>
    </citation>
    <scope>NUCLEOTIDE SEQUENCE</scope>
    <source>
        <strain evidence="2">Gz</strain>
        <tissue evidence="2">Muscle</tissue>
    </source>
</reference>
<dbReference type="Proteomes" id="UP001187415">
    <property type="component" value="Unassembled WGS sequence"/>
</dbReference>
<sequence length="185" mass="19285">MCAHSPGPGKEIFKFFQKLRERVTVPPCGPGLHAEKLQDAAPPCSQPPVELAPACASVSSAPLENCDPDSGPRVNTVRPSQSAGPADRPSVIVATEHVARAGGGSHAIPATPHPPQQMCHSPAEDAVPPPHASPRHPDSAEPEQVPALQPSRLEESSTMSCKNCARDSGSTTPRSPHVHQQAAPV</sequence>
<name>A0AA88IH81_CHASR</name>